<comment type="caution">
    <text evidence="2">The sequence shown here is derived from an EMBL/GenBank/DDBJ whole genome shotgun (WGS) entry which is preliminary data.</text>
</comment>
<feature type="compositionally biased region" description="Low complexity" evidence="1">
    <location>
        <begin position="200"/>
        <end position="221"/>
    </location>
</feature>
<feature type="compositionally biased region" description="Basic and acidic residues" evidence="1">
    <location>
        <begin position="50"/>
        <end position="65"/>
    </location>
</feature>
<feature type="region of interest" description="Disordered" evidence="1">
    <location>
        <begin position="196"/>
        <end position="227"/>
    </location>
</feature>
<evidence type="ECO:0000313" key="2">
    <source>
        <dbReference type="EMBL" id="KAF5316522.1"/>
    </source>
</evidence>
<evidence type="ECO:0000256" key="1">
    <source>
        <dbReference type="SAM" id="MobiDB-lite"/>
    </source>
</evidence>
<dbReference type="InterPro" id="IPR007149">
    <property type="entry name" value="Leo1"/>
</dbReference>
<feature type="compositionally biased region" description="Acidic residues" evidence="1">
    <location>
        <begin position="376"/>
        <end position="397"/>
    </location>
</feature>
<dbReference type="EMBL" id="JAACJJ010000042">
    <property type="protein sequence ID" value="KAF5316522.1"/>
    <property type="molecule type" value="Genomic_DNA"/>
</dbReference>
<accession>A0A8H5B6A4</accession>
<organism evidence="2 3">
    <name type="scientific">Psilocybe cf. subviscida</name>
    <dbReference type="NCBI Taxonomy" id="2480587"/>
    <lineage>
        <taxon>Eukaryota</taxon>
        <taxon>Fungi</taxon>
        <taxon>Dikarya</taxon>
        <taxon>Basidiomycota</taxon>
        <taxon>Agaricomycotina</taxon>
        <taxon>Agaricomycetes</taxon>
        <taxon>Agaricomycetidae</taxon>
        <taxon>Agaricales</taxon>
        <taxon>Agaricineae</taxon>
        <taxon>Strophariaceae</taxon>
        <taxon>Psilocybe</taxon>
    </lineage>
</organism>
<reference evidence="2 3" key="1">
    <citation type="journal article" date="2020" name="ISME J.">
        <title>Uncovering the hidden diversity of litter-decomposition mechanisms in mushroom-forming fungi.</title>
        <authorList>
            <person name="Floudas D."/>
            <person name="Bentzer J."/>
            <person name="Ahren D."/>
            <person name="Johansson T."/>
            <person name="Persson P."/>
            <person name="Tunlid A."/>
        </authorList>
    </citation>
    <scope>NUCLEOTIDE SEQUENCE [LARGE SCALE GENOMIC DNA]</scope>
    <source>
        <strain evidence="2 3">CBS 101986</strain>
    </source>
</reference>
<proteinExistence type="predicted"/>
<dbReference type="PANTHER" id="PTHR23146">
    <property type="entry name" value="LEO1 PROTEIN"/>
    <property type="match status" value="1"/>
</dbReference>
<dbReference type="OrthoDB" id="20844at2759"/>
<name>A0A8H5B6A4_9AGAR</name>
<feature type="region of interest" description="Disordered" evidence="1">
    <location>
        <begin position="1"/>
        <end position="75"/>
    </location>
</feature>
<dbReference type="GO" id="GO:0006368">
    <property type="term" value="P:transcription elongation by RNA polymerase II"/>
    <property type="evidence" value="ECO:0007669"/>
    <property type="project" value="InterPro"/>
</dbReference>
<feature type="compositionally biased region" description="Low complexity" evidence="1">
    <location>
        <begin position="39"/>
        <end position="49"/>
    </location>
</feature>
<gene>
    <name evidence="2" type="ORF">D9619_006384</name>
</gene>
<dbReference type="PANTHER" id="PTHR23146:SF0">
    <property type="entry name" value="RNA POLYMERASE-ASSOCIATED PROTEIN LEO1"/>
    <property type="match status" value="1"/>
</dbReference>
<sequence length="484" mass="54444">MSATPPSHRSEDEEEREDEEMSDLFGNDNDVDEQRNARRAPASPSASGPESERIPSPERERRQALEYEEEDIPPEMAIEVKEAEVKFPNLPVPRASDGDNWVLRIPNYMNMDTKPFSPETYVGPDEEEDALHHENTIKLKVENTLRWRWKKDDFGQDTKQSNARVIRWSDGTLSLRLGKELFDINQSIDTSAATPRQTIGAAASSQSQSQGPSQSQAPAPAGGKGHGLTYLVAQHKRSQVLQSEALVTGYMSLRPTGMTSETHRMLVRSVEQKHKQTARLRIAPEPTVDPEREKMELMKQTARSKPKRRNADLGDGFEGTRKRKAYRRQQDRDVYWSDDDEPEGMYGGGAGSDEELDFSASRNSPRKAGKRKSDAEKDEEDYQADDFVVPDDDDEEGGGGRKQGRDPSEAEDDLERMEATLEKQAAAERKGRGSEVKKSKRVADSDEDADGMDVESEDDADDHKVRRVTSKRAIAFDEDDDDDE</sequence>
<protein>
    <recommendedName>
        <fullName evidence="4">Leo1-like protein</fullName>
    </recommendedName>
</protein>
<feature type="compositionally biased region" description="Acidic residues" evidence="1">
    <location>
        <begin position="445"/>
        <end position="460"/>
    </location>
</feature>
<dbReference type="Pfam" id="PF04004">
    <property type="entry name" value="Leo1"/>
    <property type="match status" value="1"/>
</dbReference>
<dbReference type="Proteomes" id="UP000567179">
    <property type="component" value="Unassembled WGS sequence"/>
</dbReference>
<keyword evidence="3" id="KW-1185">Reference proteome</keyword>
<feature type="compositionally biased region" description="Basic and acidic residues" evidence="1">
    <location>
        <begin position="416"/>
        <end position="444"/>
    </location>
</feature>
<dbReference type="GO" id="GO:0016593">
    <property type="term" value="C:Cdc73/Paf1 complex"/>
    <property type="evidence" value="ECO:0007669"/>
    <property type="project" value="InterPro"/>
</dbReference>
<evidence type="ECO:0000313" key="3">
    <source>
        <dbReference type="Proteomes" id="UP000567179"/>
    </source>
</evidence>
<dbReference type="AlphaFoldDB" id="A0A8H5B6A4"/>
<feature type="region of interest" description="Disordered" evidence="1">
    <location>
        <begin position="272"/>
        <end position="484"/>
    </location>
</feature>
<dbReference type="GO" id="GO:1990269">
    <property type="term" value="F:RNA polymerase II C-terminal domain phosphoserine binding"/>
    <property type="evidence" value="ECO:0007669"/>
    <property type="project" value="TreeGrafter"/>
</dbReference>
<dbReference type="GO" id="GO:0032968">
    <property type="term" value="P:positive regulation of transcription elongation by RNA polymerase II"/>
    <property type="evidence" value="ECO:0007669"/>
    <property type="project" value="TreeGrafter"/>
</dbReference>
<evidence type="ECO:0008006" key="4">
    <source>
        <dbReference type="Google" id="ProtNLM"/>
    </source>
</evidence>
<feature type="compositionally biased region" description="Acidic residues" evidence="1">
    <location>
        <begin position="12"/>
        <end position="22"/>
    </location>
</feature>